<dbReference type="PANTHER" id="PTHR43080:SF2">
    <property type="entry name" value="CBS DOMAIN-CONTAINING PROTEIN"/>
    <property type="match status" value="1"/>
</dbReference>
<dbReference type="PROSITE" id="PS51371">
    <property type="entry name" value="CBS"/>
    <property type="match status" value="1"/>
</dbReference>
<dbReference type="InterPro" id="IPR029069">
    <property type="entry name" value="HotDog_dom_sf"/>
</dbReference>
<dbReference type="Pfam" id="PF00571">
    <property type="entry name" value="CBS"/>
    <property type="match status" value="2"/>
</dbReference>
<dbReference type="SUPFAM" id="SSF54637">
    <property type="entry name" value="Thioesterase/thiol ester dehydrase-isomerase"/>
    <property type="match status" value="1"/>
</dbReference>
<evidence type="ECO:0000256" key="1">
    <source>
        <dbReference type="ARBA" id="ARBA00023122"/>
    </source>
</evidence>
<evidence type="ECO:0000259" key="3">
    <source>
        <dbReference type="PROSITE" id="PS51371"/>
    </source>
</evidence>
<dbReference type="EMBL" id="JAUSTY010000022">
    <property type="protein sequence ID" value="MDQ0167985.1"/>
    <property type="molecule type" value="Genomic_DNA"/>
</dbReference>
<evidence type="ECO:0000256" key="2">
    <source>
        <dbReference type="PROSITE-ProRule" id="PRU00703"/>
    </source>
</evidence>
<keyword evidence="1 2" id="KW-0129">CBS domain</keyword>
<feature type="domain" description="CBS" evidence="3">
    <location>
        <begin position="255"/>
        <end position="311"/>
    </location>
</feature>
<accession>A0ABT9W574</accession>
<dbReference type="InterPro" id="IPR051257">
    <property type="entry name" value="Diverse_CBS-Domain"/>
</dbReference>
<dbReference type="PANTHER" id="PTHR43080">
    <property type="entry name" value="CBS DOMAIN-CONTAINING PROTEIN CBSX3, MITOCHONDRIAL"/>
    <property type="match status" value="1"/>
</dbReference>
<dbReference type="Gene3D" id="1.10.10.10">
    <property type="entry name" value="Winged helix-like DNA-binding domain superfamily/Winged helix DNA-binding domain"/>
    <property type="match status" value="1"/>
</dbReference>
<proteinExistence type="predicted"/>
<gene>
    <name evidence="4" type="ORF">J2S11_003915</name>
</gene>
<dbReference type="InterPro" id="IPR000644">
    <property type="entry name" value="CBS_dom"/>
</dbReference>
<dbReference type="SUPFAM" id="SSF54631">
    <property type="entry name" value="CBS-domain pair"/>
    <property type="match status" value="1"/>
</dbReference>
<organism evidence="4 5">
    <name type="scientific">Caldalkalibacillus horti</name>
    <dbReference type="NCBI Taxonomy" id="77523"/>
    <lineage>
        <taxon>Bacteria</taxon>
        <taxon>Bacillati</taxon>
        <taxon>Bacillota</taxon>
        <taxon>Bacilli</taxon>
        <taxon>Bacillales</taxon>
        <taxon>Bacillaceae</taxon>
        <taxon>Caldalkalibacillus</taxon>
    </lineage>
</organism>
<dbReference type="Gene3D" id="3.10.129.10">
    <property type="entry name" value="Hotdog Thioesterase"/>
    <property type="match status" value="1"/>
</dbReference>
<sequence length="435" mass="48656">MTKHELIISHIQSLEVGSKISVRQVAKELQVSEGTAYRAIKDAEVKGLVSTIGRVGTIRIEKKHKENIEKLTFAEVVNIVDGTVVGGQKGLHKSLHKFVIGAMELEEMMKYVDKGSLLIVGNRKKAHQLSLQHGAAVLITGGFEPTSEVKKLADTLELPVISSSYDSFTVAALINRAIYDRLIKKEIVMVEDILISITNTHYLYTTSKLADWYQLSEETKHSRYPVVDHKLRIKGMVTSKDILGHPTIILVDKVMTKDPLCVTMKTSVASAAHMMVWEGIELLPVVNDQKVLLGIISRQDVLKALQYTQKQPQMGQTYESLITGHFEEFDEEDDFYIRGDVTPQMINDVGTLSSGALTTIMTEAGHRAIRRGKRGDLVVENLSLYFFKPVQIEQVIEVHPRLLEVSRKFGKVDIEVFHEGTVIAKGIMTAQLIDR</sequence>
<protein>
    <submittedName>
        <fullName evidence="4">Transcriptional regulator</fullName>
    </submittedName>
</protein>
<dbReference type="Gene3D" id="3.10.580.10">
    <property type="entry name" value="CBS-domain"/>
    <property type="match status" value="1"/>
</dbReference>
<dbReference type="InterPro" id="IPR028979">
    <property type="entry name" value="Ser_kin/Pase_Hpr-like_N_sf"/>
</dbReference>
<dbReference type="Pfam" id="PF07085">
    <property type="entry name" value="DRTGG"/>
    <property type="match status" value="1"/>
</dbReference>
<dbReference type="SMART" id="SM00116">
    <property type="entry name" value="CBS"/>
    <property type="match status" value="2"/>
</dbReference>
<dbReference type="CDD" id="cd03440">
    <property type="entry name" value="hot_dog"/>
    <property type="match status" value="1"/>
</dbReference>
<dbReference type="InterPro" id="IPR010766">
    <property type="entry name" value="DRTGG"/>
</dbReference>
<dbReference type="InterPro" id="IPR006683">
    <property type="entry name" value="Thioestr_dom"/>
</dbReference>
<comment type="caution">
    <text evidence="4">The sequence shown here is derived from an EMBL/GenBank/DDBJ whole genome shotgun (WGS) entry which is preliminary data.</text>
</comment>
<keyword evidence="5" id="KW-1185">Reference proteome</keyword>
<dbReference type="Pfam" id="PF03061">
    <property type="entry name" value="4HBT"/>
    <property type="match status" value="1"/>
</dbReference>
<dbReference type="Proteomes" id="UP001235840">
    <property type="component" value="Unassembled WGS sequence"/>
</dbReference>
<dbReference type="SUPFAM" id="SSF75138">
    <property type="entry name" value="HprK N-terminal domain-like"/>
    <property type="match status" value="1"/>
</dbReference>
<dbReference type="Gene3D" id="3.40.1390.20">
    <property type="entry name" value="HprK N-terminal domain-like"/>
    <property type="match status" value="1"/>
</dbReference>
<dbReference type="InterPro" id="IPR036388">
    <property type="entry name" value="WH-like_DNA-bd_sf"/>
</dbReference>
<reference evidence="4 5" key="1">
    <citation type="submission" date="2023-07" db="EMBL/GenBank/DDBJ databases">
        <title>Genomic Encyclopedia of Type Strains, Phase IV (KMG-IV): sequencing the most valuable type-strain genomes for metagenomic binning, comparative biology and taxonomic classification.</title>
        <authorList>
            <person name="Goeker M."/>
        </authorList>
    </citation>
    <scope>NUCLEOTIDE SEQUENCE [LARGE SCALE GENOMIC DNA]</scope>
    <source>
        <strain evidence="4 5">DSM 12751</strain>
    </source>
</reference>
<evidence type="ECO:0000313" key="5">
    <source>
        <dbReference type="Proteomes" id="UP001235840"/>
    </source>
</evidence>
<dbReference type="RefSeq" id="WP_307397366.1">
    <property type="nucleotide sequence ID" value="NZ_BAAADK010000017.1"/>
</dbReference>
<name>A0ABT9W574_9BACI</name>
<dbReference type="InterPro" id="IPR046342">
    <property type="entry name" value="CBS_dom_sf"/>
</dbReference>
<evidence type="ECO:0000313" key="4">
    <source>
        <dbReference type="EMBL" id="MDQ0167985.1"/>
    </source>
</evidence>
<dbReference type="CDD" id="cd04596">
    <property type="entry name" value="CBS_pair_DRTGG_assoc"/>
    <property type="match status" value="1"/>
</dbReference>